<gene>
    <name evidence="3" type="ORF">ACCI51_06305</name>
</gene>
<evidence type="ECO:0000256" key="1">
    <source>
        <dbReference type="SAM" id="Coils"/>
    </source>
</evidence>
<name>A0ABV4NKQ5_9GAMM</name>
<organism evidence="3 4">
    <name type="scientific">Microbulbifer echini</name>
    <dbReference type="NCBI Taxonomy" id="1529067"/>
    <lineage>
        <taxon>Bacteria</taxon>
        <taxon>Pseudomonadati</taxon>
        <taxon>Pseudomonadota</taxon>
        <taxon>Gammaproteobacteria</taxon>
        <taxon>Cellvibrionales</taxon>
        <taxon>Microbulbiferaceae</taxon>
        <taxon>Microbulbifer</taxon>
    </lineage>
</organism>
<keyword evidence="2" id="KW-1133">Transmembrane helix</keyword>
<keyword evidence="4" id="KW-1185">Reference proteome</keyword>
<keyword evidence="2" id="KW-0812">Transmembrane</keyword>
<feature type="coiled-coil region" evidence="1">
    <location>
        <begin position="102"/>
        <end position="169"/>
    </location>
</feature>
<keyword evidence="1" id="KW-0175">Coiled coil</keyword>
<accession>A0ABV4NKQ5</accession>
<sequence length="310" mass="33615">MKLWQSLTGIAALIFCGTSLVFTVQLWVSMPAGLGGQLVAGATAVALELCKFSFAPLGLWLCSQGQKSGYALLCLWPLLVLISIVATVGFLATHSEEQQQRSTRNSQEYQALQQQLNSLQQQINTLNGLINTDANNGYRQRALNTAAQLSTLETERTQLIEKLSTIEQAPSTHSAFNSLAGTLKADPAKVQHIGFLVLAIITDIVGLVALLAFNAAATVVKRATKPLQQPETVETQPLHTAHLNEEQQQLAQRISVGEFGPKPVMRNIIKDLRLRYETVNPVFKALQQAGTLNKNGRGYFLASQGGLPNG</sequence>
<keyword evidence="2" id="KW-0472">Membrane</keyword>
<comment type="caution">
    <text evidence="3">The sequence shown here is derived from an EMBL/GenBank/DDBJ whole genome shotgun (WGS) entry which is preliminary data.</text>
</comment>
<protein>
    <submittedName>
        <fullName evidence="3">Uncharacterized protein</fullName>
    </submittedName>
</protein>
<evidence type="ECO:0000256" key="2">
    <source>
        <dbReference type="SAM" id="Phobius"/>
    </source>
</evidence>
<dbReference type="EMBL" id="JBGMEL010000005">
    <property type="protein sequence ID" value="MFA0790152.1"/>
    <property type="molecule type" value="Genomic_DNA"/>
</dbReference>
<evidence type="ECO:0000313" key="4">
    <source>
        <dbReference type="Proteomes" id="UP001569414"/>
    </source>
</evidence>
<reference evidence="3 4" key="1">
    <citation type="submission" date="2024-08" db="EMBL/GenBank/DDBJ databases">
        <authorList>
            <person name="Ishaq N."/>
        </authorList>
    </citation>
    <scope>NUCLEOTIDE SEQUENCE [LARGE SCALE GENOMIC DNA]</scope>
    <source>
        <strain evidence="3 4">JCM 30400</strain>
    </source>
</reference>
<evidence type="ECO:0000313" key="3">
    <source>
        <dbReference type="EMBL" id="MFA0790152.1"/>
    </source>
</evidence>
<feature type="transmembrane region" description="Helical" evidence="2">
    <location>
        <begin position="70"/>
        <end position="92"/>
    </location>
</feature>
<dbReference type="RefSeq" id="WP_371842993.1">
    <property type="nucleotide sequence ID" value="NZ_JBGMEL010000005.1"/>
</dbReference>
<proteinExistence type="predicted"/>
<dbReference type="Proteomes" id="UP001569414">
    <property type="component" value="Unassembled WGS sequence"/>
</dbReference>
<feature type="transmembrane region" description="Helical" evidence="2">
    <location>
        <begin position="193"/>
        <end position="213"/>
    </location>
</feature>